<keyword evidence="2" id="KW-1185">Reference proteome</keyword>
<dbReference type="EMBL" id="CP002098">
    <property type="protein sequence ID" value="ADM27078.1"/>
    <property type="molecule type" value="Genomic_DNA"/>
</dbReference>
<organism evidence="1 2">
    <name type="scientific">Ignisphaera aggregans (strain DSM 17230 / JCM 13409 / AQ1.S1)</name>
    <dbReference type="NCBI Taxonomy" id="583356"/>
    <lineage>
        <taxon>Archaea</taxon>
        <taxon>Thermoproteota</taxon>
        <taxon>Thermoprotei</taxon>
        <taxon>Desulfurococcales</taxon>
        <taxon>Desulfurococcaceae</taxon>
        <taxon>Ignisphaera</taxon>
    </lineage>
</organism>
<gene>
    <name evidence="1" type="ordered locus">Igag_0229</name>
</gene>
<dbReference type="Proteomes" id="UP000001304">
    <property type="component" value="Chromosome"/>
</dbReference>
<evidence type="ECO:0000313" key="1">
    <source>
        <dbReference type="EMBL" id="ADM27078.1"/>
    </source>
</evidence>
<evidence type="ECO:0000313" key="2">
    <source>
        <dbReference type="Proteomes" id="UP000001304"/>
    </source>
</evidence>
<proteinExistence type="predicted"/>
<name>E0SQC8_IGNAA</name>
<accession>E0SQC8</accession>
<protein>
    <submittedName>
        <fullName evidence="1">Uncharacterized protein</fullName>
    </submittedName>
</protein>
<dbReference type="AlphaFoldDB" id="E0SQC8"/>
<dbReference type="KEGG" id="iag:Igag_0229"/>
<reference evidence="1 2" key="1">
    <citation type="journal article" date="2010" name="Stand. Genomic Sci.">
        <title>Complete genome sequence of Ignisphaera aggregans type strain (AQ1.S1).</title>
        <authorList>
            <person name="Goker M."/>
            <person name="Held B."/>
            <person name="Lapidus A."/>
            <person name="Nolan M."/>
            <person name="Spring S."/>
            <person name="Yasawong M."/>
            <person name="Lucas S."/>
            <person name="Glavina Del Rio T."/>
            <person name="Tice H."/>
            <person name="Cheng J.F."/>
            <person name="Goodwin L."/>
            <person name="Tapia R."/>
            <person name="Pitluck S."/>
            <person name="Liolios K."/>
            <person name="Ivanova N."/>
            <person name="Mavromatis K."/>
            <person name="Mikhailova N."/>
            <person name="Pati A."/>
            <person name="Chen A."/>
            <person name="Palaniappan K."/>
            <person name="Brambilla E."/>
            <person name="Land M."/>
            <person name="Hauser L."/>
            <person name="Chang Y.J."/>
            <person name="Jeffries C.D."/>
            <person name="Brettin T."/>
            <person name="Detter J.C."/>
            <person name="Han C."/>
            <person name="Rohde M."/>
            <person name="Sikorski J."/>
            <person name="Woyke T."/>
            <person name="Bristow J."/>
            <person name="Eisen J.A."/>
            <person name="Markowitz V."/>
            <person name="Hugenholtz P."/>
            <person name="Kyrpides N.C."/>
            <person name="Klenk H.P."/>
        </authorList>
    </citation>
    <scope>NUCLEOTIDE SEQUENCE [LARGE SCALE GENOMIC DNA]</scope>
    <source>
        <strain evidence="2">DSM 17230 / JCM 13409 / AQ1.S1</strain>
    </source>
</reference>
<dbReference type="HOGENOM" id="CLU_1599000_0_0_2"/>
<dbReference type="BioCyc" id="IAGG583356:GHAH-241-MONOMER"/>
<sequence>MEDITYLLDSFTKISALVSQCRIEMKIFNDINLCRNIIANLLSEYSGMINRINQLNGLKYDAILISTLTNMINRIIELRNITQRLNEHVYECANIQKMIDETYINTSTLLIKYSSLLLFLISKADSIDQSLAGKISSALASALFASLLDIHNRQILEILKTCIRIA</sequence>